<name>A0A249LEH5_9ACTN</name>
<sequence>MGNQAEASLWWSSAAHPTFTPGELERQWDVVIVGGGYSGMWTAHHLLNSSPDLSIAILEAHQVGSGASGRNGGWASALYPIEDSALAKHASAQSIADLHTELEKSIDEIGQFAAQSQESIAFIKSGSLTVARSNAQFKRIKKGLLPRESILDKDQTLLKIKMSDTVGASFNPDCATINPTQLVVALAKSLAQRGVHIFENTFADLSSDGVVKVKGKRIESKFVVRAIEAYHEKNREQIPIYSLMIATEPLPDEFWNKYGLDNRPTFHENRHLVTYAQRTADNRIAMGGRGAPYKWGSARSNKSEQHAKIHKQLRETAIQWFPELKNYSFTHAWGGAVTVKRDWAPYLQWDGRFGAFGGYVGDGVTLSYLAAHSMADLILGKNSVRASLPYVGWKSANWEPEPFRWLGVNLGIKLSELADIEEKITRRPSLLGKLIEKLL</sequence>
<dbReference type="AlphaFoldDB" id="A0A249LEH5"/>
<dbReference type="EMBL" id="CP016782">
    <property type="protein sequence ID" value="ASY27502.1"/>
    <property type="molecule type" value="Genomic_DNA"/>
</dbReference>
<evidence type="ECO:0000259" key="1">
    <source>
        <dbReference type="Pfam" id="PF01266"/>
    </source>
</evidence>
<dbReference type="Proteomes" id="UP000217221">
    <property type="component" value="Chromosome"/>
</dbReference>
<dbReference type="PANTHER" id="PTHR13847">
    <property type="entry name" value="SARCOSINE DEHYDROGENASE-RELATED"/>
    <property type="match status" value="1"/>
</dbReference>
<dbReference type="SUPFAM" id="SSF51905">
    <property type="entry name" value="FAD/NAD(P)-binding domain"/>
    <property type="match status" value="1"/>
</dbReference>
<evidence type="ECO:0000313" key="2">
    <source>
        <dbReference type="EMBL" id="ASY27502.1"/>
    </source>
</evidence>
<protein>
    <submittedName>
        <fullName evidence="2">FAD-dependent oxidoreductase</fullName>
    </submittedName>
</protein>
<proteinExistence type="predicted"/>
<dbReference type="Gene3D" id="3.50.50.60">
    <property type="entry name" value="FAD/NAD(P)-binding domain"/>
    <property type="match status" value="1"/>
</dbReference>
<dbReference type="InterPro" id="IPR036188">
    <property type="entry name" value="FAD/NAD-bd_sf"/>
</dbReference>
<dbReference type="GO" id="GO:0005737">
    <property type="term" value="C:cytoplasm"/>
    <property type="evidence" value="ECO:0007669"/>
    <property type="project" value="TreeGrafter"/>
</dbReference>
<dbReference type="RefSeq" id="WP_095697797.1">
    <property type="nucleotide sequence ID" value="NZ_CP016782.1"/>
</dbReference>
<dbReference type="Pfam" id="PF01266">
    <property type="entry name" value="DAO"/>
    <property type="match status" value="1"/>
</dbReference>
<dbReference type="InterPro" id="IPR006076">
    <property type="entry name" value="FAD-dep_OxRdtase"/>
</dbReference>
<dbReference type="Gene3D" id="3.30.9.10">
    <property type="entry name" value="D-Amino Acid Oxidase, subunit A, domain 2"/>
    <property type="match status" value="1"/>
</dbReference>
<gene>
    <name evidence="2" type="ORF">PHILAsVB114_02345</name>
</gene>
<organism evidence="2 3">
    <name type="scientific">Candidatus Planktophila limnetica</name>
    <dbReference type="NCBI Taxonomy" id="573600"/>
    <lineage>
        <taxon>Bacteria</taxon>
        <taxon>Bacillati</taxon>
        <taxon>Actinomycetota</taxon>
        <taxon>Actinomycetes</taxon>
        <taxon>Candidatus Nanopelagicales</taxon>
        <taxon>Candidatus Nanopelagicaceae</taxon>
        <taxon>Candidatus Planktophila</taxon>
    </lineage>
</organism>
<evidence type="ECO:0000313" key="3">
    <source>
        <dbReference type="Proteomes" id="UP000217221"/>
    </source>
</evidence>
<dbReference type="OrthoDB" id="9805852at2"/>
<keyword evidence="3" id="KW-1185">Reference proteome</keyword>
<dbReference type="PANTHER" id="PTHR13847:SF285">
    <property type="entry name" value="FAD DEPENDENT OXIDOREDUCTASE DOMAIN-CONTAINING PROTEIN"/>
    <property type="match status" value="1"/>
</dbReference>
<dbReference type="KEGG" id="plim:PHILAsVB114_02345"/>
<accession>A0A249LEH5</accession>
<reference evidence="2 3" key="1">
    <citation type="submission" date="2016-07" db="EMBL/GenBank/DDBJ databases">
        <title>High microdiversification within the ubiquitous acI lineage of Actinobacteria.</title>
        <authorList>
            <person name="Neuenschwander S.M."/>
            <person name="Salcher M."/>
            <person name="Ghai R."/>
            <person name="Pernthaler J."/>
        </authorList>
    </citation>
    <scope>NUCLEOTIDE SEQUENCE [LARGE SCALE GENOMIC DNA]</scope>
    <source>
        <strain evidence="2">MMS-VB-114</strain>
    </source>
</reference>
<feature type="domain" description="FAD dependent oxidoreductase" evidence="1">
    <location>
        <begin position="29"/>
        <end position="377"/>
    </location>
</feature>